<dbReference type="Proteomes" id="UP000557392">
    <property type="component" value="Unassembled WGS sequence"/>
</dbReference>
<sequence>MKTILVSTSAILVSVAAAASSSRQELPSGTVTVPQADARVLQASAGVSAAALDANGCETGTWSVVAMPDAPAVQLQSAHFAMRWTSGTTTTAAAQTALNELESIYTQFVDQIGFPAPSCSSTAKKKVNIWIGDFGLSGGVDGSGNPGMWIGPGALADNFGLAHEFTHALQGGTGGLRDSPFVGWMWESHANWMATQRPQYRSNVHCSELMVNAPHLYYGSTRDRYCNFQFWEYLKNVHGYAAVNNIWRNAPKTTDANYLTADPFTVLMSNMGWSVSQLNDFFGQWAMHNVNWDYTDPDGTDHGAIMRAAYGSNDAAQNGDYGYNGYRLNRTTRLDPVNLSARKFSVPFAQAPQRWGYNLVRLVPDSGATSIGVTFRGVTQSASNTSSLPGLLNEPTSIPAPNSGWRWGVVAITSTGGSRYSALQSSANTTINFALQPGDQRVYMVVIAAPTANQKIRWDQPYYSIYRYPWMVQLTGAQPQGFESGAPAPITGGHQHSNGGGWVAAGATVASTAYVGPYARVYSGSVTGNARVEDHATVFGGSLSGSAVAGGLAVVAGNTSLTSTAKARTTFMPLGYFETNIALSGTAQLIGDVEHRGGASPNHGVFFGFVDPNTINDAAQGANLTAPPTEVTATPNYSWP</sequence>
<evidence type="ECO:0008006" key="4">
    <source>
        <dbReference type="Google" id="ProtNLM"/>
    </source>
</evidence>
<dbReference type="Pfam" id="PF19527">
    <property type="entry name" value="DUF6055"/>
    <property type="match status" value="1"/>
</dbReference>
<dbReference type="NCBIfam" id="NF040510">
    <property type="entry name" value="avirulen_svx"/>
    <property type="match status" value="1"/>
</dbReference>
<feature type="signal peptide" evidence="1">
    <location>
        <begin position="1"/>
        <end position="18"/>
    </location>
</feature>
<keyword evidence="1" id="KW-0732">Signal</keyword>
<comment type="caution">
    <text evidence="2">The sequence shown here is derived from an EMBL/GenBank/DDBJ whole genome shotgun (WGS) entry which is preliminary data.</text>
</comment>
<dbReference type="EMBL" id="JACIEH010000002">
    <property type="protein sequence ID" value="MBB4098618.1"/>
    <property type="molecule type" value="Genomic_DNA"/>
</dbReference>
<keyword evidence="3" id="KW-1185">Reference proteome</keyword>
<evidence type="ECO:0000313" key="3">
    <source>
        <dbReference type="Proteomes" id="UP000557392"/>
    </source>
</evidence>
<reference evidence="2 3" key="1">
    <citation type="submission" date="2020-08" db="EMBL/GenBank/DDBJ databases">
        <title>Genomic Encyclopedia of Type Strains, Phase IV (KMG-IV): sequencing the most valuable type-strain genomes for metagenomic binning, comparative biology and taxonomic classification.</title>
        <authorList>
            <person name="Goeker M."/>
        </authorList>
    </citation>
    <scope>NUCLEOTIDE SEQUENCE [LARGE SCALE GENOMIC DNA]</scope>
    <source>
        <strain evidence="2 3">DSM 101806</strain>
    </source>
</reference>
<gene>
    <name evidence="2" type="ORF">GGR46_002182</name>
</gene>
<dbReference type="RefSeq" id="WP_221262701.1">
    <property type="nucleotide sequence ID" value="NZ_JACIEH010000002.1"/>
</dbReference>
<dbReference type="InterPro" id="IPR045690">
    <property type="entry name" value="DUF6055"/>
</dbReference>
<dbReference type="AlphaFoldDB" id="A0A7W6NWU9"/>
<protein>
    <recommendedName>
        <fullName evidence="4">Avirulence protein</fullName>
    </recommendedName>
</protein>
<proteinExistence type="predicted"/>
<evidence type="ECO:0000256" key="1">
    <source>
        <dbReference type="SAM" id="SignalP"/>
    </source>
</evidence>
<feature type="chain" id="PRO_5030791556" description="Avirulence protein" evidence="1">
    <location>
        <begin position="19"/>
        <end position="640"/>
    </location>
</feature>
<accession>A0A7W6NWU9</accession>
<organism evidence="2 3">
    <name type="scientific">Sphingomonas kyeonggiensis</name>
    <dbReference type="NCBI Taxonomy" id="1268553"/>
    <lineage>
        <taxon>Bacteria</taxon>
        <taxon>Pseudomonadati</taxon>
        <taxon>Pseudomonadota</taxon>
        <taxon>Alphaproteobacteria</taxon>
        <taxon>Sphingomonadales</taxon>
        <taxon>Sphingomonadaceae</taxon>
        <taxon>Sphingomonas</taxon>
    </lineage>
</organism>
<name>A0A7W6NWU9_9SPHN</name>
<evidence type="ECO:0000313" key="2">
    <source>
        <dbReference type="EMBL" id="MBB4098618.1"/>
    </source>
</evidence>